<evidence type="ECO:0008006" key="4">
    <source>
        <dbReference type="Google" id="ProtNLM"/>
    </source>
</evidence>
<dbReference type="Gene3D" id="2.120.10.30">
    <property type="entry name" value="TolB, C-terminal domain"/>
    <property type="match status" value="1"/>
</dbReference>
<protein>
    <recommendedName>
        <fullName evidence="4">DUF4157 domain-containing protein</fullName>
    </recommendedName>
</protein>
<proteinExistence type="predicted"/>
<dbReference type="InterPro" id="IPR011042">
    <property type="entry name" value="6-blade_b-propeller_TolB-like"/>
</dbReference>
<reference evidence="2 3" key="1">
    <citation type="submission" date="2018-08" db="EMBL/GenBank/DDBJ databases">
        <title>Mucilaginibacter sp. MYSH2.</title>
        <authorList>
            <person name="Seo T."/>
        </authorList>
    </citation>
    <scope>NUCLEOTIDE SEQUENCE [LARGE SCALE GENOMIC DNA]</scope>
    <source>
        <strain evidence="2 3">MYSH2</strain>
    </source>
</reference>
<gene>
    <name evidence="2" type="ORF">D0C36_18150</name>
</gene>
<dbReference type="RefSeq" id="WP_117393075.1">
    <property type="nucleotide sequence ID" value="NZ_QWDC01000003.1"/>
</dbReference>
<accession>A0A372NRI1</accession>
<comment type="caution">
    <text evidence="2">The sequence shown here is derived from an EMBL/GenBank/DDBJ whole genome shotgun (WGS) entry which is preliminary data.</text>
</comment>
<evidence type="ECO:0000313" key="3">
    <source>
        <dbReference type="Proteomes" id="UP000264217"/>
    </source>
</evidence>
<organism evidence="2 3">
    <name type="scientific">Mucilaginibacter conchicola</name>
    <dbReference type="NCBI Taxonomy" id="2303333"/>
    <lineage>
        <taxon>Bacteria</taxon>
        <taxon>Pseudomonadati</taxon>
        <taxon>Bacteroidota</taxon>
        <taxon>Sphingobacteriia</taxon>
        <taxon>Sphingobacteriales</taxon>
        <taxon>Sphingobacteriaceae</taxon>
        <taxon>Mucilaginibacter</taxon>
    </lineage>
</organism>
<name>A0A372NRI1_9SPHI</name>
<evidence type="ECO:0000313" key="2">
    <source>
        <dbReference type="EMBL" id="RFZ90873.1"/>
    </source>
</evidence>
<dbReference type="Proteomes" id="UP000264217">
    <property type="component" value="Unassembled WGS sequence"/>
</dbReference>
<keyword evidence="3" id="KW-1185">Reference proteome</keyword>
<sequence>MKRLLFPLLILTAIGAKAQQFGGNPPSIKWKQVNTPATRVIFSQGMDSVAQHVAATIAQMNSLIKPTIGFKQKQVNIVLQNQTTISNAYVGLAPFRSEFYLTPSQNSFDVGSLPWWQQLAIHEYRHVQQYNNFNVGFSRALRFVFGEGGQALGNAMTVPDWFFEGDAVFNETLVSSQGRGRLPMFFNGYRSLWAAGKDYSWMKLRNGSYLDYMPNHYPLGYMMIAYGREKYGDTFWKQLTYDAAAFKGVFYPFQGAVKKYSGQDYTTFRNAALDHFKEQFKTDAPIKLSKKHFAADEEYPAYVNDSTLLYLRTSYKHIPQFILRTGGKEISIAVQSVTNDNYFSYHNGKAVYSSYRPDLRWGYRNYGELRVLDIATGKERLLTRKTKYFSPAFGADDKAIVAVNVPATGKSELHLIDAESGKLIKALPNEDGLFYTYPKFYGPAHLISAVRNSKGEMSLALVNIETGSNTYLLPFSFEPIAFPQVKGDTVYFSKTDGTNDELFAVDIKSRQLFSVTGVPAGLIGYYQPNVSDGKLAFSSFTANGYQLMQVGLGSVKLVPVQGNSKLSDMGINALEQDSASHFLDKAKPQQFAETGYNKARNLFNFHSIFPTLDDPNYSLELAGQNILNTFQSSVLFNYNRDEGYKQFGYQATYSGLFPYLSAGGSYTIDRRGFYKGNSIYYNETSINGGISVPFNFSEGKRFTRLSVGSSVNYSRNTFQEAFRSMFNDTHYTYLSNTISLSNQTQQARQQINPHFAQTLTLNYKTAVFGRDATQFLAVGALYFPGLSANHSLVFNGAYQHKGQNNAIGFSNNFPFSYGYNAESLDDMHRLAATYHFPIAYPDAGFGNLIYLMRLRGNVFFDYTHASAANIFANGASFTGNFRSVGGALFFDTKIFNQGAVSFGIRYSRLLDVDLFGGSGRDRVEVVLPVTIF</sequence>
<dbReference type="SUPFAM" id="SSF69304">
    <property type="entry name" value="Tricorn protease N-terminal domain"/>
    <property type="match status" value="1"/>
</dbReference>
<keyword evidence="1" id="KW-0732">Signal</keyword>
<dbReference type="EMBL" id="QWDC01000003">
    <property type="protein sequence ID" value="RFZ90873.1"/>
    <property type="molecule type" value="Genomic_DNA"/>
</dbReference>
<dbReference type="AlphaFoldDB" id="A0A372NRI1"/>
<feature type="chain" id="PRO_5016737875" description="DUF4157 domain-containing protein" evidence="1">
    <location>
        <begin position="19"/>
        <end position="932"/>
    </location>
</feature>
<dbReference type="OrthoDB" id="9799878at2"/>
<evidence type="ECO:0000256" key="1">
    <source>
        <dbReference type="SAM" id="SignalP"/>
    </source>
</evidence>
<feature type="signal peptide" evidence="1">
    <location>
        <begin position="1"/>
        <end position="18"/>
    </location>
</feature>